<evidence type="ECO:0000256" key="2">
    <source>
        <dbReference type="PROSITE-ProRule" id="PRU00047"/>
    </source>
</evidence>
<organism evidence="4">
    <name type="scientific">Tanacetum cinerariifolium</name>
    <name type="common">Dalmatian daisy</name>
    <name type="synonym">Chrysanthemum cinerariifolium</name>
    <dbReference type="NCBI Taxonomy" id="118510"/>
    <lineage>
        <taxon>Eukaryota</taxon>
        <taxon>Viridiplantae</taxon>
        <taxon>Streptophyta</taxon>
        <taxon>Embryophyta</taxon>
        <taxon>Tracheophyta</taxon>
        <taxon>Spermatophyta</taxon>
        <taxon>Magnoliopsida</taxon>
        <taxon>eudicotyledons</taxon>
        <taxon>Gunneridae</taxon>
        <taxon>Pentapetalae</taxon>
        <taxon>asterids</taxon>
        <taxon>campanulids</taxon>
        <taxon>Asterales</taxon>
        <taxon>Asteraceae</taxon>
        <taxon>Asteroideae</taxon>
        <taxon>Anthemideae</taxon>
        <taxon>Anthemidinae</taxon>
        <taxon>Tanacetum</taxon>
    </lineage>
</organism>
<dbReference type="Pfam" id="PF00098">
    <property type="entry name" value="zf-CCHC"/>
    <property type="match status" value="1"/>
</dbReference>
<protein>
    <recommendedName>
        <fullName evidence="3">CCHC-type domain-containing protein</fullName>
    </recommendedName>
</protein>
<dbReference type="Pfam" id="PF00078">
    <property type="entry name" value="RVT_1"/>
    <property type="match status" value="1"/>
</dbReference>
<feature type="domain" description="CCHC-type" evidence="3">
    <location>
        <begin position="247"/>
        <end position="263"/>
    </location>
</feature>
<gene>
    <name evidence="4" type="ORF">Tci_124113</name>
</gene>
<dbReference type="InterPro" id="IPR036397">
    <property type="entry name" value="RNaseH_sf"/>
</dbReference>
<dbReference type="AlphaFoldDB" id="A0A699GP68"/>
<dbReference type="GO" id="GO:0003676">
    <property type="term" value="F:nucleic acid binding"/>
    <property type="evidence" value="ECO:0007669"/>
    <property type="project" value="InterPro"/>
</dbReference>
<dbReference type="Gene3D" id="3.10.10.10">
    <property type="entry name" value="HIV Type 1 Reverse Transcriptase, subunit A, domain 1"/>
    <property type="match status" value="1"/>
</dbReference>
<dbReference type="PANTHER" id="PTHR37984:SF5">
    <property type="entry name" value="PROTEIN NYNRIN-LIKE"/>
    <property type="match status" value="1"/>
</dbReference>
<dbReference type="GO" id="GO:0008270">
    <property type="term" value="F:zinc ion binding"/>
    <property type="evidence" value="ECO:0007669"/>
    <property type="project" value="UniProtKB-KW"/>
</dbReference>
<keyword evidence="2" id="KW-0862">Zinc</keyword>
<dbReference type="GO" id="GO:0003824">
    <property type="term" value="F:catalytic activity"/>
    <property type="evidence" value="ECO:0007669"/>
    <property type="project" value="UniProtKB-KW"/>
</dbReference>
<proteinExistence type="predicted"/>
<reference evidence="4" key="1">
    <citation type="journal article" date="2019" name="Sci. Rep.">
        <title>Draft genome of Tanacetum cinerariifolium, the natural source of mosquito coil.</title>
        <authorList>
            <person name="Yamashiro T."/>
            <person name="Shiraishi A."/>
            <person name="Satake H."/>
            <person name="Nakayama K."/>
        </authorList>
    </citation>
    <scope>NUCLEOTIDE SEQUENCE</scope>
</reference>
<keyword evidence="2" id="KW-0863">Zinc-finger</keyword>
<dbReference type="SMART" id="SM00343">
    <property type="entry name" value="ZnF_C2HC"/>
    <property type="match status" value="1"/>
</dbReference>
<comment type="caution">
    <text evidence="4">The sequence shown here is derived from an EMBL/GenBank/DDBJ whole genome shotgun (WGS) entry which is preliminary data.</text>
</comment>
<dbReference type="Gene3D" id="3.30.70.270">
    <property type="match status" value="1"/>
</dbReference>
<name>A0A699GP68_TANCI</name>
<dbReference type="PANTHER" id="PTHR37984">
    <property type="entry name" value="PROTEIN CBG26694"/>
    <property type="match status" value="1"/>
</dbReference>
<dbReference type="InterPro" id="IPR001878">
    <property type="entry name" value="Znf_CCHC"/>
</dbReference>
<dbReference type="InterPro" id="IPR050951">
    <property type="entry name" value="Retrovirus_Pol_polyprotein"/>
</dbReference>
<dbReference type="InterPro" id="IPR041577">
    <property type="entry name" value="RT_RNaseH_2"/>
</dbReference>
<dbReference type="InterPro" id="IPR043128">
    <property type="entry name" value="Rev_trsase/Diguanyl_cyclase"/>
</dbReference>
<dbReference type="InterPro" id="IPR043502">
    <property type="entry name" value="DNA/RNA_pol_sf"/>
</dbReference>
<evidence type="ECO:0000256" key="1">
    <source>
        <dbReference type="ARBA" id="ARBA00023268"/>
    </source>
</evidence>
<keyword evidence="1" id="KW-0511">Multifunctional enzyme</keyword>
<evidence type="ECO:0000259" key="3">
    <source>
        <dbReference type="PROSITE" id="PS50158"/>
    </source>
</evidence>
<dbReference type="SUPFAM" id="SSF56672">
    <property type="entry name" value="DNA/RNA polymerases"/>
    <property type="match status" value="1"/>
</dbReference>
<dbReference type="SUPFAM" id="SSF53098">
    <property type="entry name" value="Ribonuclease H-like"/>
    <property type="match status" value="1"/>
</dbReference>
<dbReference type="EMBL" id="BKCJ010025963">
    <property type="protein sequence ID" value="GEV52136.1"/>
    <property type="molecule type" value="Genomic_DNA"/>
</dbReference>
<dbReference type="InterPro" id="IPR012337">
    <property type="entry name" value="RNaseH-like_sf"/>
</dbReference>
<dbReference type="Pfam" id="PF17919">
    <property type="entry name" value="RT_RNaseH_2"/>
    <property type="match status" value="1"/>
</dbReference>
<sequence>MPPKRRSQTNPQPTLTQESVDQLVRDGIKADTRAERERFHGTEGAVGLVRWFKKIENTFEISECVKGKKVNFSTATLHGRALTWWNSQVATLGREVANGRSWTELRDMNIAAYMKRFNKLDLLCPNDVPNEKKKVELYIKGLHKIIKGETTSSRPATLNEAVRMAHALMEQKIQAKNERIAEGIKRKWENSNQGNNNNNNHHIQNNNRRQCNVRALTTAQNEGANQTRIAPKCNRCKRCHFDQCPPKCENCGRMGHKAKDCRSKNVVSARKYIERGSQLFIAQVTKKEPTKKQLQDVPMICNFPEVFPDDLPGLPPHRQVEFKIELIPGAAPVAYAPYRLAPSELKEFSDQLKGLSEKVFIRPSSSPWGAPVLFVKKKDGSFHVCIDYRELNKLTVKNQYPLSGLTIYLINSKLDKFMTVFIDDILIYSKNKEDHEKHSKTILELLRNEKLYAKFLKCDFCLESVQFLGHVIDSNGVHVDPVKKNKKHEWCMEEEEAFQTLKQKLCFAPILALPEGTENFIVYCDASLKGFGAVLMQREKKDFNMRQRRWIELLSDYDCEIRYHPGKGNVVADALSQKDREPLRVRSLLMTIHTNLHEKILEAQTEAMKEENMKAENLGSKCLTCAKVKAEHQKPSGLLQQPEIHEWKWEKIAMDFVSGLPRTPNGYDSIWVIVDRLAKSAYFLPIKKTDSIEKLAQQYLKEIDCRHGVPNSPTITAIMRASRLHHSRLSMGESVDRQSAGVKSCQKSYTDVRGKPMEFEVGDIVMLKVSPWKGVIHFGKHEPVEIMDREVKQLRESRIPIVNVRWNSGRGPEYTWE</sequence>
<dbReference type="InterPro" id="IPR000477">
    <property type="entry name" value="RT_dom"/>
</dbReference>
<dbReference type="Pfam" id="PF19259">
    <property type="entry name" value="Ty3_capsid"/>
    <property type="match status" value="1"/>
</dbReference>
<accession>A0A699GP68</accession>
<evidence type="ECO:0000313" key="4">
    <source>
        <dbReference type="EMBL" id="GEV52136.1"/>
    </source>
</evidence>
<dbReference type="Gene3D" id="3.30.420.10">
    <property type="entry name" value="Ribonuclease H-like superfamily/Ribonuclease H"/>
    <property type="match status" value="1"/>
</dbReference>
<dbReference type="InterPro" id="IPR045358">
    <property type="entry name" value="Ty3_capsid"/>
</dbReference>
<dbReference type="CDD" id="cd01647">
    <property type="entry name" value="RT_LTR"/>
    <property type="match status" value="1"/>
</dbReference>
<keyword evidence="2" id="KW-0479">Metal-binding</keyword>
<dbReference type="PROSITE" id="PS50158">
    <property type="entry name" value="ZF_CCHC"/>
    <property type="match status" value="1"/>
</dbReference>